<evidence type="ECO:0000313" key="2">
    <source>
        <dbReference type="EMBL" id="KAH3711551.1"/>
    </source>
</evidence>
<gene>
    <name evidence="2" type="ORF">DPMN_071222</name>
</gene>
<organism evidence="2 3">
    <name type="scientific">Dreissena polymorpha</name>
    <name type="common">Zebra mussel</name>
    <name type="synonym">Mytilus polymorpha</name>
    <dbReference type="NCBI Taxonomy" id="45954"/>
    <lineage>
        <taxon>Eukaryota</taxon>
        <taxon>Metazoa</taxon>
        <taxon>Spiralia</taxon>
        <taxon>Lophotrochozoa</taxon>
        <taxon>Mollusca</taxon>
        <taxon>Bivalvia</taxon>
        <taxon>Autobranchia</taxon>
        <taxon>Heteroconchia</taxon>
        <taxon>Euheterodonta</taxon>
        <taxon>Imparidentia</taxon>
        <taxon>Neoheterodontei</taxon>
        <taxon>Myida</taxon>
        <taxon>Dreissenoidea</taxon>
        <taxon>Dreissenidae</taxon>
        <taxon>Dreissena</taxon>
    </lineage>
</organism>
<sequence length="142" mass="15737">MDCTFSNPVQDDGINQMSNQSVVQKIQTNESSRLYLENYVKETINLPDKSKEHGQDSNNLSKMELGLDASPDVNVNFARANSIPETLSNKINYTGNQYDVQKVEVHSDKPQPKNGSKDGPVSKICLAESEQNYDDDGRSVGP</sequence>
<feature type="region of interest" description="Disordered" evidence="1">
    <location>
        <begin position="104"/>
        <end position="142"/>
    </location>
</feature>
<evidence type="ECO:0000256" key="1">
    <source>
        <dbReference type="SAM" id="MobiDB-lite"/>
    </source>
</evidence>
<accession>A0A9D3Z6B2</accession>
<dbReference type="Proteomes" id="UP000828390">
    <property type="component" value="Unassembled WGS sequence"/>
</dbReference>
<dbReference type="AlphaFoldDB" id="A0A9D3Z6B2"/>
<evidence type="ECO:0000313" key="3">
    <source>
        <dbReference type="Proteomes" id="UP000828390"/>
    </source>
</evidence>
<name>A0A9D3Z6B2_DREPO</name>
<protein>
    <submittedName>
        <fullName evidence="2">Uncharacterized protein</fullName>
    </submittedName>
</protein>
<proteinExistence type="predicted"/>
<reference evidence="2" key="2">
    <citation type="submission" date="2020-11" db="EMBL/GenBank/DDBJ databases">
        <authorList>
            <person name="McCartney M.A."/>
            <person name="Auch B."/>
            <person name="Kono T."/>
            <person name="Mallez S."/>
            <person name="Becker A."/>
            <person name="Gohl D.M."/>
            <person name="Silverstein K.A.T."/>
            <person name="Koren S."/>
            <person name="Bechman K.B."/>
            <person name="Herman A."/>
            <person name="Abrahante J.E."/>
            <person name="Garbe J."/>
        </authorList>
    </citation>
    <scope>NUCLEOTIDE SEQUENCE</scope>
    <source>
        <strain evidence="2">Duluth1</strain>
        <tissue evidence="2">Whole animal</tissue>
    </source>
</reference>
<reference evidence="2" key="1">
    <citation type="journal article" date="2019" name="bioRxiv">
        <title>The Genome of the Zebra Mussel, Dreissena polymorpha: A Resource for Invasive Species Research.</title>
        <authorList>
            <person name="McCartney M.A."/>
            <person name="Auch B."/>
            <person name="Kono T."/>
            <person name="Mallez S."/>
            <person name="Zhang Y."/>
            <person name="Obille A."/>
            <person name="Becker A."/>
            <person name="Abrahante J.E."/>
            <person name="Garbe J."/>
            <person name="Badalamenti J.P."/>
            <person name="Herman A."/>
            <person name="Mangelson H."/>
            <person name="Liachko I."/>
            <person name="Sullivan S."/>
            <person name="Sone E.D."/>
            <person name="Koren S."/>
            <person name="Silverstein K.A.T."/>
            <person name="Beckman K.B."/>
            <person name="Gohl D.M."/>
        </authorList>
    </citation>
    <scope>NUCLEOTIDE SEQUENCE</scope>
    <source>
        <strain evidence="2">Duluth1</strain>
        <tissue evidence="2">Whole animal</tissue>
    </source>
</reference>
<comment type="caution">
    <text evidence="2">The sequence shown here is derived from an EMBL/GenBank/DDBJ whole genome shotgun (WGS) entry which is preliminary data.</text>
</comment>
<dbReference type="EMBL" id="JAIWYP010000014">
    <property type="protein sequence ID" value="KAH3711551.1"/>
    <property type="molecule type" value="Genomic_DNA"/>
</dbReference>
<keyword evidence="3" id="KW-1185">Reference proteome</keyword>